<dbReference type="InterPro" id="IPR009050">
    <property type="entry name" value="Globin-like_sf"/>
</dbReference>
<evidence type="ECO:0000313" key="9">
    <source>
        <dbReference type="EMBL" id="MCX2978573.1"/>
    </source>
</evidence>
<name>A0ABT3T8H5_9GAMM</name>
<dbReference type="Pfam" id="PF01152">
    <property type="entry name" value="Bac_globin"/>
    <property type="match status" value="1"/>
</dbReference>
<gene>
    <name evidence="9" type="ORF">EYC82_14495</name>
</gene>
<evidence type="ECO:0000256" key="3">
    <source>
        <dbReference type="ARBA" id="ARBA00022448"/>
    </source>
</evidence>
<keyword evidence="7 8" id="KW-0408">Iron</keyword>
<dbReference type="InterPro" id="IPR001486">
    <property type="entry name" value="Hemoglobin_trunc"/>
</dbReference>
<dbReference type="PIRSF" id="PIRSF002030">
    <property type="entry name" value="Globin_Protozoa/Cyanobacteria"/>
    <property type="match status" value="1"/>
</dbReference>
<keyword evidence="4 8" id="KW-0349">Heme</keyword>
<keyword evidence="10" id="KW-1185">Reference proteome</keyword>
<dbReference type="EMBL" id="SHNO01000001">
    <property type="protein sequence ID" value="MCX2978573.1"/>
    <property type="molecule type" value="Genomic_DNA"/>
</dbReference>
<dbReference type="InterPro" id="IPR012292">
    <property type="entry name" value="Globin/Proto"/>
</dbReference>
<evidence type="ECO:0000256" key="4">
    <source>
        <dbReference type="ARBA" id="ARBA00022617"/>
    </source>
</evidence>
<evidence type="ECO:0000256" key="7">
    <source>
        <dbReference type="ARBA" id="ARBA00023004"/>
    </source>
</evidence>
<dbReference type="Proteomes" id="UP001143304">
    <property type="component" value="Unassembled WGS sequence"/>
</dbReference>
<dbReference type="SUPFAM" id="SSF46458">
    <property type="entry name" value="Globin-like"/>
    <property type="match status" value="1"/>
</dbReference>
<evidence type="ECO:0000256" key="6">
    <source>
        <dbReference type="ARBA" id="ARBA00022723"/>
    </source>
</evidence>
<comment type="similarity">
    <text evidence="2 8">Belongs to the truncated hemoglobin family. Group I subfamily.</text>
</comment>
<sequence length="135" mass="15251">MSQQASVRFIGESKAGPATTLYDRIGGDIMVDKAVDIFYKKVLTDERISSFFENIDIMSHGINQKKFLTMMFGGPNTYCGKDMHSAHAHMRLNESHFNAMLDNLIETLRDLDIFEDDISEIVAVANCVKDDVLNR</sequence>
<evidence type="ECO:0000256" key="8">
    <source>
        <dbReference type="PIRNR" id="PIRNR002030"/>
    </source>
</evidence>
<dbReference type="InterPro" id="IPR016339">
    <property type="entry name" value="Hemoglobin_trunc_I"/>
</dbReference>
<evidence type="ECO:0000313" key="10">
    <source>
        <dbReference type="Proteomes" id="UP001143304"/>
    </source>
</evidence>
<dbReference type="InterPro" id="IPR019795">
    <property type="entry name" value="Globin_bac-like_CS"/>
</dbReference>
<dbReference type="CDD" id="cd00454">
    <property type="entry name" value="TrHb1_N"/>
    <property type="match status" value="1"/>
</dbReference>
<keyword evidence="5 8" id="KW-0561">Oxygen transport</keyword>
<comment type="caution">
    <text evidence="9">The sequence shown here is derived from an EMBL/GenBank/DDBJ whole genome shotgun (WGS) entry which is preliminary data.</text>
</comment>
<reference evidence="9" key="1">
    <citation type="submission" date="2019-02" db="EMBL/GenBank/DDBJ databases">
        <authorList>
            <person name="Li S.-H."/>
        </authorList>
    </citation>
    <scope>NUCLEOTIDE SEQUENCE</scope>
    <source>
        <strain evidence="9">IMCC11814</strain>
    </source>
</reference>
<evidence type="ECO:0000256" key="2">
    <source>
        <dbReference type="ARBA" id="ARBA00009660"/>
    </source>
</evidence>
<dbReference type="Gene3D" id="1.10.490.10">
    <property type="entry name" value="Globins"/>
    <property type="match status" value="1"/>
</dbReference>
<keyword evidence="3 8" id="KW-0813">Transport</keyword>
<dbReference type="PROSITE" id="PS01213">
    <property type="entry name" value="GLOBIN_FAM_2"/>
    <property type="match status" value="1"/>
</dbReference>
<comment type="cofactor">
    <cofactor evidence="1 8">
        <name>heme</name>
        <dbReference type="ChEBI" id="CHEBI:30413"/>
    </cofactor>
</comment>
<evidence type="ECO:0000256" key="1">
    <source>
        <dbReference type="ARBA" id="ARBA00001971"/>
    </source>
</evidence>
<evidence type="ECO:0000256" key="5">
    <source>
        <dbReference type="ARBA" id="ARBA00022621"/>
    </source>
</evidence>
<keyword evidence="6 8" id="KW-0479">Metal-binding</keyword>
<proteinExistence type="inferred from homology"/>
<accession>A0ABT3T8H5</accession>
<protein>
    <recommendedName>
        <fullName evidence="8">Group 1 truncated hemoglobin</fullName>
    </recommendedName>
</protein>
<organism evidence="9 10">
    <name type="scientific">Candidatus Marimicrobium litorale</name>
    <dbReference type="NCBI Taxonomy" id="2518991"/>
    <lineage>
        <taxon>Bacteria</taxon>
        <taxon>Pseudomonadati</taxon>
        <taxon>Pseudomonadota</taxon>
        <taxon>Gammaproteobacteria</taxon>
        <taxon>Cellvibrionales</taxon>
        <taxon>Halieaceae</taxon>
        <taxon>Marimicrobium</taxon>
    </lineage>
</organism>